<feature type="signal peptide" evidence="2">
    <location>
        <begin position="1"/>
        <end position="20"/>
    </location>
</feature>
<feature type="chain" id="PRO_5046233302" evidence="2">
    <location>
        <begin position="21"/>
        <end position="223"/>
    </location>
</feature>
<gene>
    <name evidence="4" type="ORF">ORQ98_29295</name>
</gene>
<sequence>MKKMVSAVAISAVIVAPVFAQDNINPFADEKSGFYLGFGLGAADLGGAYEKSIDNTFDDFRRRGGVTGEIEAEYTERTGVGNIFGGYRINRYLAVEADYLRLGHTYADYKKSGIVFSEVENEISGYGLKAIGIYPINNQFELKASAGLLKWEVKEEIENRGFAKKKSTEKGSSLRVGLGANYNITDHFTVGLNWERINGIGDKKSDFGENDIDTYTASLQYNF</sequence>
<keyword evidence="5" id="KW-1185">Reference proteome</keyword>
<evidence type="ECO:0000256" key="1">
    <source>
        <dbReference type="ARBA" id="ARBA00022729"/>
    </source>
</evidence>
<evidence type="ECO:0000259" key="3">
    <source>
        <dbReference type="Pfam" id="PF13505"/>
    </source>
</evidence>
<comment type="caution">
    <text evidence="4">The sequence shown here is derived from an EMBL/GenBank/DDBJ whole genome shotgun (WGS) entry which is preliminary data.</text>
</comment>
<feature type="domain" description="Outer membrane protein beta-barrel" evidence="3">
    <location>
        <begin position="12"/>
        <end position="223"/>
    </location>
</feature>
<dbReference type="RefSeq" id="WP_274692350.1">
    <property type="nucleotide sequence ID" value="NZ_JAPMOU010000130.1"/>
</dbReference>
<organism evidence="4 5">
    <name type="scientific">Spartinivicinus poritis</name>
    <dbReference type="NCBI Taxonomy" id="2994640"/>
    <lineage>
        <taxon>Bacteria</taxon>
        <taxon>Pseudomonadati</taxon>
        <taxon>Pseudomonadota</taxon>
        <taxon>Gammaproteobacteria</taxon>
        <taxon>Oceanospirillales</taxon>
        <taxon>Zooshikellaceae</taxon>
        <taxon>Spartinivicinus</taxon>
    </lineage>
</organism>
<evidence type="ECO:0000256" key="2">
    <source>
        <dbReference type="SAM" id="SignalP"/>
    </source>
</evidence>
<accession>A0ABT5UI30</accession>
<dbReference type="InterPro" id="IPR011250">
    <property type="entry name" value="OMP/PagP_B-barrel"/>
</dbReference>
<dbReference type="Pfam" id="PF13505">
    <property type="entry name" value="OMP_b-brl"/>
    <property type="match status" value="1"/>
</dbReference>
<dbReference type="Gene3D" id="2.40.160.20">
    <property type="match status" value="1"/>
</dbReference>
<dbReference type="SUPFAM" id="SSF56925">
    <property type="entry name" value="OMPA-like"/>
    <property type="match status" value="1"/>
</dbReference>
<dbReference type="EMBL" id="JAPMOU010000130">
    <property type="protein sequence ID" value="MDE1466054.1"/>
    <property type="molecule type" value="Genomic_DNA"/>
</dbReference>
<name>A0ABT5UI30_9GAMM</name>
<protein>
    <submittedName>
        <fullName evidence="4">Outer membrane beta-barrel protein</fullName>
    </submittedName>
</protein>
<evidence type="ECO:0000313" key="5">
    <source>
        <dbReference type="Proteomes" id="UP001528823"/>
    </source>
</evidence>
<proteinExistence type="predicted"/>
<reference evidence="4 5" key="1">
    <citation type="submission" date="2022-11" db="EMBL/GenBank/DDBJ databases">
        <title>Spartinivicinus poritis sp. nov., isolated from scleractinian coral Porites lutea.</title>
        <authorList>
            <person name="Zhang G."/>
            <person name="Cai L."/>
            <person name="Wei Q."/>
        </authorList>
    </citation>
    <scope>NUCLEOTIDE SEQUENCE [LARGE SCALE GENOMIC DNA]</scope>
    <source>
        <strain evidence="4 5">A2-2</strain>
    </source>
</reference>
<dbReference type="Proteomes" id="UP001528823">
    <property type="component" value="Unassembled WGS sequence"/>
</dbReference>
<keyword evidence="1 2" id="KW-0732">Signal</keyword>
<dbReference type="InterPro" id="IPR027385">
    <property type="entry name" value="Beta-barrel_OMP"/>
</dbReference>
<evidence type="ECO:0000313" key="4">
    <source>
        <dbReference type="EMBL" id="MDE1466054.1"/>
    </source>
</evidence>